<dbReference type="Pfam" id="PF23096">
    <property type="entry name" value="HEAT_PSME4"/>
    <property type="match status" value="2"/>
</dbReference>
<evidence type="ECO:0000259" key="2">
    <source>
        <dbReference type="Pfam" id="PF11919"/>
    </source>
</evidence>
<feature type="domain" description="Proteasome activator complex subunit 4 C-terminal" evidence="2">
    <location>
        <begin position="653"/>
        <end position="704"/>
    </location>
</feature>
<dbReference type="PANTHER" id="PTHR32170:SF3">
    <property type="entry name" value="PROTEASOME ACTIVATOR COMPLEX SUBUNIT 4"/>
    <property type="match status" value="1"/>
</dbReference>
<evidence type="ECO:0000313" key="4">
    <source>
        <dbReference type="EMBL" id="KAF0299400.1"/>
    </source>
</evidence>
<accession>A0A6A4W6V0</accession>
<dbReference type="GO" id="GO:0070628">
    <property type="term" value="F:proteasome binding"/>
    <property type="evidence" value="ECO:0007669"/>
    <property type="project" value="InterPro"/>
</dbReference>
<dbReference type="PANTHER" id="PTHR32170">
    <property type="entry name" value="PROTEASOME ACTIVATOR COMPLEX SUBUNIT 4"/>
    <property type="match status" value="1"/>
</dbReference>
<reference evidence="4 5" key="1">
    <citation type="submission" date="2019-07" db="EMBL/GenBank/DDBJ databases">
        <title>Draft genome assembly of a fouling barnacle, Amphibalanus amphitrite (Darwin, 1854): The first reference genome for Thecostraca.</title>
        <authorList>
            <person name="Kim W."/>
        </authorList>
    </citation>
    <scope>NUCLEOTIDE SEQUENCE [LARGE SCALE GENOMIC DNA]</scope>
    <source>
        <strain evidence="4">SNU_AA5</strain>
        <tissue evidence="4">Soma without cirri and trophi</tissue>
    </source>
</reference>
<dbReference type="InterPro" id="IPR011989">
    <property type="entry name" value="ARM-like"/>
</dbReference>
<keyword evidence="4" id="KW-0647">Proteasome</keyword>
<dbReference type="EMBL" id="VIIS01001368">
    <property type="protein sequence ID" value="KAF0299400.1"/>
    <property type="molecule type" value="Genomic_DNA"/>
</dbReference>
<comment type="subcellular location">
    <subcellularLocation>
        <location evidence="1">Nucleus speckle</location>
    </subcellularLocation>
</comment>
<keyword evidence="5" id="KW-1185">Reference proteome</keyword>
<organism evidence="4 5">
    <name type="scientific">Amphibalanus amphitrite</name>
    <name type="common">Striped barnacle</name>
    <name type="synonym">Balanus amphitrite</name>
    <dbReference type="NCBI Taxonomy" id="1232801"/>
    <lineage>
        <taxon>Eukaryota</taxon>
        <taxon>Metazoa</taxon>
        <taxon>Ecdysozoa</taxon>
        <taxon>Arthropoda</taxon>
        <taxon>Crustacea</taxon>
        <taxon>Multicrustacea</taxon>
        <taxon>Cirripedia</taxon>
        <taxon>Thoracica</taxon>
        <taxon>Thoracicalcarea</taxon>
        <taxon>Balanomorpha</taxon>
        <taxon>Balanoidea</taxon>
        <taxon>Balanidae</taxon>
        <taxon>Amphibalaninae</taxon>
        <taxon>Amphibalanus</taxon>
    </lineage>
</organism>
<dbReference type="GO" id="GO:0016607">
    <property type="term" value="C:nuclear speck"/>
    <property type="evidence" value="ECO:0007669"/>
    <property type="project" value="UniProtKB-SubCell"/>
</dbReference>
<evidence type="ECO:0000313" key="5">
    <source>
        <dbReference type="Proteomes" id="UP000440578"/>
    </source>
</evidence>
<comment type="caution">
    <text evidence="4">The sequence shown here is derived from an EMBL/GenBank/DDBJ whole genome shotgun (WGS) entry which is preliminary data.</text>
</comment>
<dbReference type="Gene3D" id="1.25.10.10">
    <property type="entry name" value="Leucine-rich Repeat Variant"/>
    <property type="match status" value="1"/>
</dbReference>
<protein>
    <submittedName>
        <fullName evidence="4">Proteasome activator complex subunit 4A</fullName>
    </submittedName>
</protein>
<dbReference type="InterPro" id="IPR021843">
    <property type="entry name" value="PSME4_C"/>
</dbReference>
<gene>
    <name evidence="4" type="primary">psme4a</name>
    <name evidence="4" type="ORF">FJT64_027848</name>
</gene>
<dbReference type="InterPro" id="IPR035309">
    <property type="entry name" value="PSME4"/>
</dbReference>
<feature type="domain" description="Proteasome activator complex subunit 4-like HEAT repeat-like" evidence="3">
    <location>
        <begin position="154"/>
        <end position="278"/>
    </location>
</feature>
<feature type="domain" description="Proteasome activator complex subunit 4-like HEAT repeat-like" evidence="3">
    <location>
        <begin position="279"/>
        <end position="401"/>
    </location>
</feature>
<dbReference type="Pfam" id="PF11919">
    <property type="entry name" value="PSME4_C"/>
    <property type="match status" value="1"/>
</dbReference>
<evidence type="ECO:0000259" key="3">
    <source>
        <dbReference type="Pfam" id="PF23096"/>
    </source>
</evidence>
<name>A0A6A4W6V0_AMPAM</name>
<sequence length="704" mass="80286">MGLLYVVIGPGMQSLLSVQEWDMAEALWPALVTCASSEKDSIVVLIEKLRKGTDLYEATPLELQMSEECVKLVPLLWASPPIVKPPITQSASITAEGAERLAALSRQNRVSYDNLLDNLLTLMESGTLHWRRYEMCLEFVCLLVRPDVPAPARLVRFFLQGLLHTSIFVRKTSVLALGAILKQQKGRHETVVVEPSMVAALHRPMYAHRPLSAPDGDWRTWSQFGDRANNLWMQYDSATAPRDAREWEHARYVHKMKWGYARWPAQMRVYKQRADGETGLFRNHGDQVLDALKPHMDRLSEDMTESAQKCLCEIIAGLVRGSKHWPFATIERMWQYLLPLIRRGLGRIHQESAQNWGECVSHCVADRDPNRHHWLLEEMMQPAFERDESMFLIGIRLFLLQNVVGEMEWRGAELLHRVKDMVMPQLDHPYQNIRSRVGGLLTKVYHLDVYGGPETLSPRSDSLVEEVLPRLDILLNTDSSANGAAADPAGNGSSPVSEEKQSAMRVLKTVCQYLLTCAHTMLKFITPKMMELLPHLCAMESYDIDRDLQAHCVRRPQTLHAMAVPRHDAATMRALLRAVGVVMDHPYWRARVAGLAFLQAAAFHNMFLLLGQEDEAQTVTECVVRGLHDARVEVREMAVQVFSGLLHCGFIDSARQQELRTTIRKTMTNFKRTHHENWRLHRQKFTDDQLTVLTDLLVSPSYYA</sequence>
<dbReference type="InterPro" id="IPR055455">
    <property type="entry name" value="HEAT_PSME4"/>
</dbReference>
<proteinExistence type="predicted"/>
<dbReference type="AlphaFoldDB" id="A0A6A4W6V0"/>
<dbReference type="GO" id="GO:0000502">
    <property type="term" value="C:proteasome complex"/>
    <property type="evidence" value="ECO:0007669"/>
    <property type="project" value="UniProtKB-KW"/>
</dbReference>
<dbReference type="GO" id="GO:0016504">
    <property type="term" value="F:peptidase activator activity"/>
    <property type="evidence" value="ECO:0007669"/>
    <property type="project" value="InterPro"/>
</dbReference>
<dbReference type="SUPFAM" id="SSF48371">
    <property type="entry name" value="ARM repeat"/>
    <property type="match status" value="1"/>
</dbReference>
<evidence type="ECO:0000256" key="1">
    <source>
        <dbReference type="ARBA" id="ARBA00004324"/>
    </source>
</evidence>
<dbReference type="GO" id="GO:0005829">
    <property type="term" value="C:cytosol"/>
    <property type="evidence" value="ECO:0007669"/>
    <property type="project" value="TreeGrafter"/>
</dbReference>
<dbReference type="GO" id="GO:0010499">
    <property type="term" value="P:proteasomal ubiquitin-independent protein catabolic process"/>
    <property type="evidence" value="ECO:0007669"/>
    <property type="project" value="TreeGrafter"/>
</dbReference>
<dbReference type="OrthoDB" id="17907at2759"/>
<dbReference type="InterPro" id="IPR016024">
    <property type="entry name" value="ARM-type_fold"/>
</dbReference>
<dbReference type="Proteomes" id="UP000440578">
    <property type="component" value="Unassembled WGS sequence"/>
</dbReference>